<name>A0A6A6X6X5_9PLEO</name>
<accession>A0A6A6X6X5</accession>
<feature type="non-terminal residue" evidence="1">
    <location>
        <position position="1"/>
    </location>
</feature>
<evidence type="ECO:0000313" key="1">
    <source>
        <dbReference type="EMBL" id="KAF2791914.1"/>
    </source>
</evidence>
<reference evidence="1" key="1">
    <citation type="journal article" date="2020" name="Stud. Mycol.">
        <title>101 Dothideomycetes genomes: a test case for predicting lifestyles and emergence of pathogens.</title>
        <authorList>
            <person name="Haridas S."/>
            <person name="Albert R."/>
            <person name="Binder M."/>
            <person name="Bloem J."/>
            <person name="Labutti K."/>
            <person name="Salamov A."/>
            <person name="Andreopoulos B."/>
            <person name="Baker S."/>
            <person name="Barry K."/>
            <person name="Bills G."/>
            <person name="Bluhm B."/>
            <person name="Cannon C."/>
            <person name="Castanera R."/>
            <person name="Culley D."/>
            <person name="Daum C."/>
            <person name="Ezra D."/>
            <person name="Gonzalez J."/>
            <person name="Henrissat B."/>
            <person name="Kuo A."/>
            <person name="Liang C."/>
            <person name="Lipzen A."/>
            <person name="Lutzoni F."/>
            <person name="Magnuson J."/>
            <person name="Mondo S."/>
            <person name="Nolan M."/>
            <person name="Ohm R."/>
            <person name="Pangilinan J."/>
            <person name="Park H.-J."/>
            <person name="Ramirez L."/>
            <person name="Alfaro M."/>
            <person name="Sun H."/>
            <person name="Tritt A."/>
            <person name="Yoshinaga Y."/>
            <person name="Zwiers L.-H."/>
            <person name="Turgeon B."/>
            <person name="Goodwin S."/>
            <person name="Spatafora J."/>
            <person name="Crous P."/>
            <person name="Grigoriev I."/>
        </authorList>
    </citation>
    <scope>NUCLEOTIDE SEQUENCE</scope>
    <source>
        <strain evidence="1">CBS 109.77</strain>
    </source>
</reference>
<protein>
    <submittedName>
        <fullName evidence="1">Uncharacterized protein</fullName>
    </submittedName>
</protein>
<dbReference type="EMBL" id="MU001995">
    <property type="protein sequence ID" value="KAF2791914.1"/>
    <property type="molecule type" value="Genomic_DNA"/>
</dbReference>
<dbReference type="AlphaFoldDB" id="A0A6A6X6X5"/>
<dbReference type="Proteomes" id="UP000799757">
    <property type="component" value="Unassembled WGS sequence"/>
</dbReference>
<proteinExistence type="predicted"/>
<sequence length="109" mass="11886">MNHDAAADLFARVPLDVSPGTGAADKSSLRPLGAATVPSIAPLSGSDPNEPFTPFSPWYPVIDNAADRCRPRLWPLLVEIERVPHVPRSRPSKLLLQVRTQVVSTAQYF</sequence>
<organism evidence="1 2">
    <name type="scientific">Melanomma pulvis-pyrius CBS 109.77</name>
    <dbReference type="NCBI Taxonomy" id="1314802"/>
    <lineage>
        <taxon>Eukaryota</taxon>
        <taxon>Fungi</taxon>
        <taxon>Dikarya</taxon>
        <taxon>Ascomycota</taxon>
        <taxon>Pezizomycotina</taxon>
        <taxon>Dothideomycetes</taxon>
        <taxon>Pleosporomycetidae</taxon>
        <taxon>Pleosporales</taxon>
        <taxon>Melanommataceae</taxon>
        <taxon>Melanomma</taxon>
    </lineage>
</organism>
<evidence type="ECO:0000313" key="2">
    <source>
        <dbReference type="Proteomes" id="UP000799757"/>
    </source>
</evidence>
<keyword evidence="2" id="KW-1185">Reference proteome</keyword>
<gene>
    <name evidence="1" type="ORF">K505DRAFT_326503</name>
</gene>